<dbReference type="InterPro" id="IPR027417">
    <property type="entry name" value="P-loop_NTPase"/>
</dbReference>
<sequence>MSEVADPQRAPELHRVRRMMRAWRFYDHFRTDDQAPARQPQVGTRTEVLSDTGNDLAAALQTIIESGGDGRLAQAIDRAFPGRSVAVHVEAGMFLTTFSQPGMLRALNAGELSDGTLRYLLLCAALLTVRPPELMVLNEPETSLHIDLLPAVAELIVEAAESYQIIVVTHSEKLIAHLEHSKKVHRHELVKELGETKIQGQGLLDGLPWTWPVRGRM</sequence>
<evidence type="ECO:0000313" key="3">
    <source>
        <dbReference type="EMBL" id="ABY24660.1"/>
    </source>
</evidence>
<dbReference type="SUPFAM" id="SSF52540">
    <property type="entry name" value="P-loop containing nucleoside triphosphate hydrolases"/>
    <property type="match status" value="1"/>
</dbReference>
<dbReference type="Pfam" id="PF13304">
    <property type="entry name" value="AAA_21"/>
    <property type="match status" value="1"/>
</dbReference>
<dbReference type="GO" id="GO:0005524">
    <property type="term" value="F:ATP binding"/>
    <property type="evidence" value="ECO:0007669"/>
    <property type="project" value="UniProtKB-KW"/>
</dbReference>
<dbReference type="GO" id="GO:0016887">
    <property type="term" value="F:ATP hydrolysis activity"/>
    <property type="evidence" value="ECO:0007669"/>
    <property type="project" value="InterPro"/>
</dbReference>
<dbReference type="eggNOG" id="COG4637">
    <property type="taxonomic scope" value="Bacteria"/>
</dbReference>
<keyword evidence="1" id="KW-0742">SOS response</keyword>
<dbReference type="GO" id="GO:0009432">
    <property type="term" value="P:SOS response"/>
    <property type="evidence" value="ECO:0007669"/>
    <property type="project" value="UniProtKB-KW"/>
</dbReference>
<dbReference type="GO" id="GO:0000731">
    <property type="term" value="P:DNA synthesis involved in DNA repair"/>
    <property type="evidence" value="ECO:0007669"/>
    <property type="project" value="TreeGrafter"/>
</dbReference>
<evidence type="ECO:0000256" key="1">
    <source>
        <dbReference type="ARBA" id="ARBA00023236"/>
    </source>
</evidence>
<organism evidence="3 4">
    <name type="scientific">Renibacterium salmoninarum (strain ATCC 33209 / DSM 20767 / JCM 11484 / NBRC 15589 / NCIMB 2235)</name>
    <dbReference type="NCBI Taxonomy" id="288705"/>
    <lineage>
        <taxon>Bacteria</taxon>
        <taxon>Bacillati</taxon>
        <taxon>Actinomycetota</taxon>
        <taxon>Actinomycetes</taxon>
        <taxon>Micrococcales</taxon>
        <taxon>Micrococcaceae</taxon>
        <taxon>Renibacterium</taxon>
    </lineage>
</organism>
<name>A9WTY9_RENSM</name>
<dbReference type="KEGG" id="rsa:RSal33209_2938"/>
<keyword evidence="3" id="KW-0547">Nucleotide-binding</keyword>
<feature type="domain" description="ATPase AAA-type core" evidence="2">
    <location>
        <begin position="22"/>
        <end position="175"/>
    </location>
</feature>
<reference evidence="4" key="1">
    <citation type="journal article" date="2008" name="J. Bacteriol.">
        <title>Genome sequence of the fish pathogen Renibacterium salmoninarum suggests reductive evolution away from an environmental Arthrobacter ancestor.</title>
        <authorList>
            <person name="Wiens G.D."/>
            <person name="Rockey D.D."/>
            <person name="Wu Z."/>
            <person name="Chang J."/>
            <person name="Levy R."/>
            <person name="Crane S."/>
            <person name="Chen D.S."/>
            <person name="Capri G.R."/>
            <person name="Burnett J.R."/>
            <person name="Sudheesh P.S."/>
            <person name="Schipma M.J."/>
            <person name="Burd H."/>
            <person name="Bhattacharyya A."/>
            <person name="Rhodes L.D."/>
            <person name="Kaul R."/>
            <person name="Strom M.S."/>
        </authorList>
    </citation>
    <scope>NUCLEOTIDE SEQUENCE [LARGE SCALE GENOMIC DNA]</scope>
    <source>
        <strain evidence="4">ATCC 33209 / DSM 20767 / JCM 11484 / NBRC 15589 / NCIMB 2235</strain>
    </source>
</reference>
<accession>A9WTY9</accession>
<keyword evidence="1" id="KW-0227">DNA damage</keyword>
<dbReference type="AlphaFoldDB" id="A9WTY9"/>
<dbReference type="InterPro" id="IPR003959">
    <property type="entry name" value="ATPase_AAA_core"/>
</dbReference>
<keyword evidence="3" id="KW-0067">ATP-binding</keyword>
<evidence type="ECO:0000313" key="4">
    <source>
        <dbReference type="Proteomes" id="UP000002007"/>
    </source>
</evidence>
<dbReference type="Gene3D" id="3.40.50.300">
    <property type="entry name" value="P-loop containing nucleotide triphosphate hydrolases"/>
    <property type="match status" value="1"/>
</dbReference>
<protein>
    <submittedName>
        <fullName evidence="3">ABC transporter ATP-binding protein</fullName>
    </submittedName>
</protein>
<evidence type="ECO:0000259" key="2">
    <source>
        <dbReference type="Pfam" id="PF13304"/>
    </source>
</evidence>
<keyword evidence="4" id="KW-1185">Reference proteome</keyword>
<dbReference type="PANTHER" id="PTHR32182:SF25">
    <property type="entry name" value="SLR1056 PROTEIN"/>
    <property type="match status" value="1"/>
</dbReference>
<dbReference type="EMBL" id="CP000910">
    <property type="protein sequence ID" value="ABY24660.1"/>
    <property type="molecule type" value="Genomic_DNA"/>
</dbReference>
<dbReference type="PANTHER" id="PTHR32182">
    <property type="entry name" value="DNA REPLICATION AND REPAIR PROTEIN RECF"/>
    <property type="match status" value="1"/>
</dbReference>
<dbReference type="STRING" id="288705.RSal33209_2938"/>
<dbReference type="HOGENOM" id="CLU_110707_0_0_11"/>
<gene>
    <name evidence="3" type="ordered locus">RSal33209_2938</name>
</gene>
<dbReference type="Proteomes" id="UP000002007">
    <property type="component" value="Chromosome"/>
</dbReference>
<proteinExistence type="predicted"/>
<dbReference type="GO" id="GO:0006302">
    <property type="term" value="P:double-strand break repair"/>
    <property type="evidence" value="ECO:0007669"/>
    <property type="project" value="TreeGrafter"/>
</dbReference>